<accession>A0ACC3ALZ8</accession>
<reference evidence="1 2" key="1">
    <citation type="journal article" date="2023" name="ACS Omega">
        <title>Identification of the Neoaspergillic Acid Biosynthesis Gene Cluster by Establishing an In Vitro CRISPR-Ribonucleoprotein Genetic System in Aspergillus melleus.</title>
        <authorList>
            <person name="Yuan B."/>
            <person name="Grau M.F."/>
            <person name="Murata R.M."/>
            <person name="Torok T."/>
            <person name="Venkateswaran K."/>
            <person name="Stajich J.E."/>
            <person name="Wang C.C.C."/>
        </authorList>
    </citation>
    <scope>NUCLEOTIDE SEQUENCE [LARGE SCALE GENOMIC DNA]</scope>
    <source>
        <strain evidence="1 2">IMV 1140</strain>
    </source>
</reference>
<sequence length="323" mass="36639">MADVFRASRPVNTKDTPLPYTASPWKLLFSDIVLAVKFSRSGLVFDLIKCLIQRNFCYATQDVRDSYELIKETLWDDDCHKLILIAHSQGGIATSLIVDWLVGEISQEHLQKLEIYTFGNAANHFNDPRRLFPGEDGHTSVPRPRDRGPVAGQFQKVIPNSVAPRNAQAQAEAKTLPRSFSVLDEVGQSAAAITASQRPIPPPIRGGEAGWQRFPFIEHYANSRDFVCQWGVIHFINLRNRYLGHLFQRQSSGHLFVQHYLDPMFPLAAPELSSVHNIFMAFIVEDPVGARPAVHCRHNDPAWHLSRLWRYRNGRSPLDSYGF</sequence>
<evidence type="ECO:0000313" key="2">
    <source>
        <dbReference type="Proteomes" id="UP001177260"/>
    </source>
</evidence>
<keyword evidence="2" id="KW-1185">Reference proteome</keyword>
<organism evidence="1 2">
    <name type="scientific">Aspergillus melleus</name>
    <dbReference type="NCBI Taxonomy" id="138277"/>
    <lineage>
        <taxon>Eukaryota</taxon>
        <taxon>Fungi</taxon>
        <taxon>Dikarya</taxon>
        <taxon>Ascomycota</taxon>
        <taxon>Pezizomycotina</taxon>
        <taxon>Eurotiomycetes</taxon>
        <taxon>Eurotiomycetidae</taxon>
        <taxon>Eurotiales</taxon>
        <taxon>Aspergillaceae</taxon>
        <taxon>Aspergillus</taxon>
        <taxon>Aspergillus subgen. Circumdati</taxon>
    </lineage>
</organism>
<protein>
    <submittedName>
        <fullName evidence="1">Uncharacterized protein</fullName>
    </submittedName>
</protein>
<dbReference type="EMBL" id="JAOPJF010000146">
    <property type="protein sequence ID" value="KAK1138495.1"/>
    <property type="molecule type" value="Genomic_DNA"/>
</dbReference>
<proteinExistence type="predicted"/>
<name>A0ACC3ALZ8_9EURO</name>
<gene>
    <name evidence="1" type="ORF">N8T08_002478</name>
</gene>
<dbReference type="Proteomes" id="UP001177260">
    <property type="component" value="Unassembled WGS sequence"/>
</dbReference>
<comment type="caution">
    <text evidence="1">The sequence shown here is derived from an EMBL/GenBank/DDBJ whole genome shotgun (WGS) entry which is preliminary data.</text>
</comment>
<evidence type="ECO:0000313" key="1">
    <source>
        <dbReference type="EMBL" id="KAK1138495.1"/>
    </source>
</evidence>